<dbReference type="STRING" id="670154.SAMN04488002_2043"/>
<dbReference type="EMBL" id="FOYO01000001">
    <property type="protein sequence ID" value="SFR46224.1"/>
    <property type="molecule type" value="Genomic_DNA"/>
</dbReference>
<dbReference type="OrthoDB" id="9812754at2"/>
<keyword evidence="3" id="KW-1185">Reference proteome</keyword>
<evidence type="ECO:0000313" key="3">
    <source>
        <dbReference type="Proteomes" id="UP000199658"/>
    </source>
</evidence>
<dbReference type="Proteomes" id="UP000199658">
    <property type="component" value="Unassembled WGS sequence"/>
</dbReference>
<dbReference type="GO" id="GO:0005829">
    <property type="term" value="C:cytosol"/>
    <property type="evidence" value="ECO:0007669"/>
    <property type="project" value="TreeGrafter"/>
</dbReference>
<dbReference type="RefSeq" id="WP_090216242.1">
    <property type="nucleotide sequence ID" value="NZ_FOYO01000001.1"/>
</dbReference>
<evidence type="ECO:0000259" key="1">
    <source>
        <dbReference type="PROSITE" id="PS51725"/>
    </source>
</evidence>
<dbReference type="PANTHER" id="PTHR33336">
    <property type="entry name" value="QUINOL MONOOXYGENASE YGIN-RELATED"/>
    <property type="match status" value="1"/>
</dbReference>
<gene>
    <name evidence="2" type="ORF">SAMN04488002_2043</name>
</gene>
<dbReference type="PANTHER" id="PTHR33336:SF1">
    <property type="entry name" value="(4S)-4-HYDROXY-5-PHOSPHONOOXYPENTANE-2,3-DIONE ISOMERASE"/>
    <property type="match status" value="1"/>
</dbReference>
<evidence type="ECO:0000313" key="2">
    <source>
        <dbReference type="EMBL" id="SFR46224.1"/>
    </source>
</evidence>
<dbReference type="SUPFAM" id="SSF54909">
    <property type="entry name" value="Dimeric alpha+beta barrel"/>
    <property type="match status" value="1"/>
</dbReference>
<sequence length="96" mass="10795">MFAVVVTFQIAPDQLAQFMPAMLSNAQTSLSLEAGCKQFDVCTDPERAGEVFLYELYDDEASFNAHTSSTHYAEFQKAIDGMIVSKDVRFFQQVQQ</sequence>
<keyword evidence="2" id="KW-0560">Oxidoreductase</keyword>
<dbReference type="InterPro" id="IPR050744">
    <property type="entry name" value="AI-2_Isomerase_LsrG"/>
</dbReference>
<proteinExistence type="predicted"/>
<reference evidence="3" key="1">
    <citation type="submission" date="2016-10" db="EMBL/GenBank/DDBJ databases">
        <authorList>
            <person name="Varghese N."/>
            <person name="Submissions S."/>
        </authorList>
    </citation>
    <scope>NUCLEOTIDE SEQUENCE [LARGE SCALE GENOMIC DNA]</scope>
    <source>
        <strain evidence="3">DSM 26921</strain>
    </source>
</reference>
<name>A0A1I6GVF0_9RHOB</name>
<feature type="domain" description="ABM" evidence="1">
    <location>
        <begin position="2"/>
        <end position="91"/>
    </location>
</feature>
<dbReference type="Pfam" id="PF03992">
    <property type="entry name" value="ABM"/>
    <property type="match status" value="1"/>
</dbReference>
<dbReference type="AlphaFoldDB" id="A0A1I6GVF0"/>
<accession>A0A1I6GVF0</accession>
<dbReference type="GO" id="GO:0004497">
    <property type="term" value="F:monooxygenase activity"/>
    <property type="evidence" value="ECO:0007669"/>
    <property type="project" value="UniProtKB-KW"/>
</dbReference>
<organism evidence="2 3">
    <name type="scientific">Litoreibacter janthinus</name>
    <dbReference type="NCBI Taxonomy" id="670154"/>
    <lineage>
        <taxon>Bacteria</taxon>
        <taxon>Pseudomonadati</taxon>
        <taxon>Pseudomonadota</taxon>
        <taxon>Alphaproteobacteria</taxon>
        <taxon>Rhodobacterales</taxon>
        <taxon>Roseobacteraceae</taxon>
        <taxon>Litoreibacter</taxon>
    </lineage>
</organism>
<keyword evidence="2" id="KW-0503">Monooxygenase</keyword>
<dbReference type="InterPro" id="IPR011008">
    <property type="entry name" value="Dimeric_a/b-barrel"/>
</dbReference>
<dbReference type="Gene3D" id="3.30.70.100">
    <property type="match status" value="1"/>
</dbReference>
<dbReference type="InterPro" id="IPR007138">
    <property type="entry name" value="ABM_dom"/>
</dbReference>
<dbReference type="PROSITE" id="PS51725">
    <property type="entry name" value="ABM"/>
    <property type="match status" value="1"/>
</dbReference>
<protein>
    <submittedName>
        <fullName evidence="2">Quinol monooxygenase YgiN</fullName>
    </submittedName>
</protein>